<name>A0ABW2V9D7_9ACTN</name>
<gene>
    <name evidence="1" type="ORF">ACFQZP_00075</name>
</gene>
<dbReference type="Proteomes" id="UP001596957">
    <property type="component" value="Unassembled WGS sequence"/>
</dbReference>
<evidence type="ECO:0008006" key="3">
    <source>
        <dbReference type="Google" id="ProtNLM"/>
    </source>
</evidence>
<accession>A0ABW2V9D7</accession>
<proteinExistence type="predicted"/>
<reference evidence="2" key="1">
    <citation type="journal article" date="2019" name="Int. J. Syst. Evol. Microbiol.">
        <title>The Global Catalogue of Microorganisms (GCM) 10K type strain sequencing project: providing services to taxonomists for standard genome sequencing and annotation.</title>
        <authorList>
            <consortium name="The Broad Institute Genomics Platform"/>
            <consortium name="The Broad Institute Genome Sequencing Center for Infectious Disease"/>
            <person name="Wu L."/>
            <person name="Ma J."/>
        </authorList>
    </citation>
    <scope>NUCLEOTIDE SEQUENCE [LARGE SCALE GENOMIC DNA]</scope>
    <source>
        <strain evidence="2">CGMCC 4.7198</strain>
    </source>
</reference>
<evidence type="ECO:0000313" key="2">
    <source>
        <dbReference type="Proteomes" id="UP001596957"/>
    </source>
</evidence>
<organism evidence="1 2">
    <name type="scientific">Streptomyces lutosisoli</name>
    <dbReference type="NCBI Taxonomy" id="2665721"/>
    <lineage>
        <taxon>Bacteria</taxon>
        <taxon>Bacillati</taxon>
        <taxon>Actinomycetota</taxon>
        <taxon>Actinomycetes</taxon>
        <taxon>Kitasatosporales</taxon>
        <taxon>Streptomycetaceae</taxon>
        <taxon>Streptomyces</taxon>
    </lineage>
</organism>
<dbReference type="SUPFAM" id="SSF53098">
    <property type="entry name" value="Ribonuclease H-like"/>
    <property type="match status" value="1"/>
</dbReference>
<comment type="caution">
    <text evidence="1">The sequence shown here is derived from an EMBL/GenBank/DDBJ whole genome shotgun (WGS) entry which is preliminary data.</text>
</comment>
<keyword evidence="2" id="KW-1185">Reference proteome</keyword>
<dbReference type="InterPro" id="IPR012337">
    <property type="entry name" value="RNaseH-like_sf"/>
</dbReference>
<evidence type="ECO:0000313" key="1">
    <source>
        <dbReference type="EMBL" id="MFD0280084.1"/>
    </source>
</evidence>
<dbReference type="Gene3D" id="3.30.420.10">
    <property type="entry name" value="Ribonuclease H-like superfamily/Ribonuclease H"/>
    <property type="match status" value="1"/>
</dbReference>
<dbReference type="InterPro" id="IPR036397">
    <property type="entry name" value="RNaseH_sf"/>
</dbReference>
<dbReference type="RefSeq" id="WP_381261714.1">
    <property type="nucleotide sequence ID" value="NZ_JBHTBI010000054.1"/>
</dbReference>
<sequence length="237" mass="26488">MQRHSSDLATCYVGVSFYRTASGQELHTAVAQVFNERGDGVVVRGGTAQISKSDRQPHLALSDARQLLLNALAEYRTKHGHQPARIVIHKSSNFTSGEINGFHEAADLRNIDHVDLLWIQRRGAPHLYRTGQLPPLRGTSAQLDARSLLLYTRGSVPYFHTYPGLYVPQPLLIRSVTPGTDLQTAGTDILALSKMNWNNAQLDERDPLTLRTAYRVGSILKHIPTEARIATRYAYYM</sequence>
<protein>
    <recommendedName>
        <fullName evidence="3">Piwi domain-containing protein</fullName>
    </recommendedName>
</protein>
<dbReference type="EMBL" id="JBHTEC010000001">
    <property type="protein sequence ID" value="MFD0280084.1"/>
    <property type="molecule type" value="Genomic_DNA"/>
</dbReference>